<keyword evidence="2" id="KW-0808">Transferase</keyword>
<feature type="domain" description="Glycosyltransferase subfamily 4-like N-terminal" evidence="1">
    <location>
        <begin position="15"/>
        <end position="167"/>
    </location>
</feature>
<dbReference type="SUPFAM" id="SSF53756">
    <property type="entry name" value="UDP-Glycosyltransferase/glycogen phosphorylase"/>
    <property type="match status" value="1"/>
</dbReference>
<dbReference type="PANTHER" id="PTHR45947">
    <property type="entry name" value="SULFOQUINOVOSYL TRANSFERASE SQD2"/>
    <property type="match status" value="1"/>
</dbReference>
<dbReference type="InterPro" id="IPR050194">
    <property type="entry name" value="Glycosyltransferase_grp1"/>
</dbReference>
<reference evidence="2 3" key="1">
    <citation type="submission" date="2016-10" db="EMBL/GenBank/DDBJ databases">
        <authorList>
            <person name="de Groot N.N."/>
        </authorList>
    </citation>
    <scope>NUCLEOTIDE SEQUENCE [LARGE SCALE GENOMIC DNA]</scope>
    <source>
        <strain evidence="2 3">CGMCC 1.9157</strain>
    </source>
</reference>
<dbReference type="InterPro" id="IPR028098">
    <property type="entry name" value="Glyco_trans_4-like_N"/>
</dbReference>
<dbReference type="Pfam" id="PF13692">
    <property type="entry name" value="Glyco_trans_1_4"/>
    <property type="match status" value="1"/>
</dbReference>
<dbReference type="Pfam" id="PF13439">
    <property type="entry name" value="Glyco_transf_4"/>
    <property type="match status" value="1"/>
</dbReference>
<gene>
    <name evidence="2" type="ORF">SAMN04488056_11094</name>
</gene>
<protein>
    <submittedName>
        <fullName evidence="2">Glycosyltransferase involved in cell wall bisynthesis</fullName>
    </submittedName>
</protein>
<organism evidence="2 3">
    <name type="scientific">Cohaesibacter marisflavi</name>
    <dbReference type="NCBI Taxonomy" id="655353"/>
    <lineage>
        <taxon>Bacteria</taxon>
        <taxon>Pseudomonadati</taxon>
        <taxon>Pseudomonadota</taxon>
        <taxon>Alphaproteobacteria</taxon>
        <taxon>Hyphomicrobiales</taxon>
        <taxon>Cohaesibacteraceae</taxon>
    </lineage>
</organism>
<keyword evidence="3" id="KW-1185">Reference proteome</keyword>
<sequence>MSGLLIVTDAWHPQVNGVVRSLDRLGQEVKKQGMEVHYLTPLDFKTVPCPTYPEIRLSLTMRRGVARKIEEINPDYVHISTEGPLGFWARSYCRKSNKAFTTSYHTRFPEYLAARFPIPLSLSYAALRWFHNPGRCCMVATPSLKRDLEARGFDQLHYWGRGVDLEQFHPRKEKVLDFPGPLLLYVGRVAVEKNIEAFLDLKVEGTKIVVGDGPQKAALEERYPDVKFLGLKEGKELADIYASCDVFVFPSKTDTFGIVLLEALASGLPVAAYPVMGPLDVIGDSGVGALKDDLEEAVVEALKIDPEACLAYAQQYSWEASANQFLSNISKIHPD</sequence>
<dbReference type="PANTHER" id="PTHR45947:SF3">
    <property type="entry name" value="SULFOQUINOVOSYL TRANSFERASE SQD2"/>
    <property type="match status" value="1"/>
</dbReference>
<dbReference type="AlphaFoldDB" id="A0A1I5IZA7"/>
<dbReference type="GO" id="GO:0016757">
    <property type="term" value="F:glycosyltransferase activity"/>
    <property type="evidence" value="ECO:0007669"/>
    <property type="project" value="TreeGrafter"/>
</dbReference>
<proteinExistence type="predicted"/>
<evidence type="ECO:0000313" key="2">
    <source>
        <dbReference type="EMBL" id="SFO65867.1"/>
    </source>
</evidence>
<dbReference type="RefSeq" id="WP_090074284.1">
    <property type="nucleotide sequence ID" value="NZ_FOVR01000010.1"/>
</dbReference>
<evidence type="ECO:0000259" key="1">
    <source>
        <dbReference type="Pfam" id="PF13439"/>
    </source>
</evidence>
<dbReference type="Gene3D" id="3.40.50.2000">
    <property type="entry name" value="Glycogen Phosphorylase B"/>
    <property type="match status" value="2"/>
</dbReference>
<evidence type="ECO:0000313" key="3">
    <source>
        <dbReference type="Proteomes" id="UP000199236"/>
    </source>
</evidence>
<name>A0A1I5IZA7_9HYPH</name>
<dbReference type="Proteomes" id="UP000199236">
    <property type="component" value="Unassembled WGS sequence"/>
</dbReference>
<dbReference type="EMBL" id="FOVR01000010">
    <property type="protein sequence ID" value="SFO65867.1"/>
    <property type="molecule type" value="Genomic_DNA"/>
</dbReference>
<dbReference type="OrthoDB" id="9802525at2"/>
<dbReference type="STRING" id="655353.SAMN04488056_11094"/>
<accession>A0A1I5IZA7</accession>
<dbReference type="CDD" id="cd03814">
    <property type="entry name" value="GT4-like"/>
    <property type="match status" value="1"/>
</dbReference>